<dbReference type="InterPro" id="IPR006680">
    <property type="entry name" value="Amidohydro-rel"/>
</dbReference>
<evidence type="ECO:0000259" key="1">
    <source>
        <dbReference type="Pfam" id="PF04909"/>
    </source>
</evidence>
<dbReference type="OrthoDB" id="5450317at2"/>
<evidence type="ECO:0000313" key="3">
    <source>
        <dbReference type="Proteomes" id="UP000321685"/>
    </source>
</evidence>
<reference evidence="2 3" key="1">
    <citation type="submission" date="2019-07" db="EMBL/GenBank/DDBJ databases">
        <title>Whole genome shotgun sequence of Pseudonocardia sulfidoxydans NBRC 16205.</title>
        <authorList>
            <person name="Hosoyama A."/>
            <person name="Uohara A."/>
            <person name="Ohji S."/>
            <person name="Ichikawa N."/>
        </authorList>
    </citation>
    <scope>NUCLEOTIDE SEQUENCE [LARGE SCALE GENOMIC DNA]</scope>
    <source>
        <strain evidence="2 3">NBRC 16205</strain>
    </source>
</reference>
<name>A0A511DS97_9PSEU</name>
<dbReference type="SUPFAM" id="SSF51556">
    <property type="entry name" value="Metallo-dependent hydrolases"/>
    <property type="match status" value="1"/>
</dbReference>
<dbReference type="Pfam" id="PF04909">
    <property type="entry name" value="Amidohydro_2"/>
    <property type="match status" value="1"/>
</dbReference>
<dbReference type="RefSeq" id="WP_147112984.1">
    <property type="nucleotide sequence ID" value="NZ_BJVJ01000068.1"/>
</dbReference>
<dbReference type="Proteomes" id="UP000321685">
    <property type="component" value="Unassembled WGS sequence"/>
</dbReference>
<accession>A0A511DS97</accession>
<evidence type="ECO:0000313" key="2">
    <source>
        <dbReference type="EMBL" id="GEL25918.1"/>
    </source>
</evidence>
<sequence>MYRSATADFVVVDAQVHAWDGSPSNQAGPSGEAYVAELYRRHRLLDRQPHAVDADEFARVTGEGLRADVIGGHVDRAVLQPLTLDDLFVLGFSPTAWHAELAEEFPGRFVLAGEVDPALGSAGARGLAARVRNADLRGLHLAPVHRPGARIPLGEPWLRRVLARAEQSGATVVHLGVGPSTPSWPGVPGWSIPRRADVAAAAARPRRWPDWAHPVRAGSALPVRSPDRSAGQGGFDPTQLRDLAAALPRVQFVLGAACMPTASLCRLARLPNVHVLLTELLAGLRLHRVDAARAFGSLLEAFGVHRMLFGSGYPLVRPARLVRELVDFRFPGELCGRYAELDDMGRHAILGGNAARLYRIPLPAGAVPAVPAALSPGAGS</sequence>
<dbReference type="InterPro" id="IPR032466">
    <property type="entry name" value="Metal_Hydrolase"/>
</dbReference>
<dbReference type="GO" id="GO:0016787">
    <property type="term" value="F:hydrolase activity"/>
    <property type="evidence" value="ECO:0007669"/>
    <property type="project" value="InterPro"/>
</dbReference>
<proteinExistence type="predicted"/>
<dbReference type="PANTHER" id="PTHR42889:SF1">
    <property type="entry name" value="BLR3681 PROTEIN"/>
    <property type="match status" value="1"/>
</dbReference>
<dbReference type="Gene3D" id="3.20.20.140">
    <property type="entry name" value="Metal-dependent hydrolases"/>
    <property type="match status" value="1"/>
</dbReference>
<dbReference type="PANTHER" id="PTHR42889">
    <property type="entry name" value="BLR3681 PROTEIN"/>
    <property type="match status" value="1"/>
</dbReference>
<comment type="caution">
    <text evidence="2">The sequence shown here is derived from an EMBL/GenBank/DDBJ whole genome shotgun (WGS) entry which is preliminary data.</text>
</comment>
<organism evidence="2 3">
    <name type="scientific">Pseudonocardia sulfidoxydans NBRC 16205</name>
    <dbReference type="NCBI Taxonomy" id="1223511"/>
    <lineage>
        <taxon>Bacteria</taxon>
        <taxon>Bacillati</taxon>
        <taxon>Actinomycetota</taxon>
        <taxon>Actinomycetes</taxon>
        <taxon>Pseudonocardiales</taxon>
        <taxon>Pseudonocardiaceae</taxon>
        <taxon>Pseudonocardia</taxon>
    </lineage>
</organism>
<dbReference type="AlphaFoldDB" id="A0A511DS97"/>
<keyword evidence="3" id="KW-1185">Reference proteome</keyword>
<feature type="domain" description="Amidohydrolase-related" evidence="1">
    <location>
        <begin position="74"/>
        <end position="360"/>
    </location>
</feature>
<gene>
    <name evidence="2" type="ORF">PSU4_48720</name>
</gene>
<dbReference type="EMBL" id="BJVJ01000068">
    <property type="protein sequence ID" value="GEL25918.1"/>
    <property type="molecule type" value="Genomic_DNA"/>
</dbReference>
<protein>
    <recommendedName>
        <fullName evidence="1">Amidohydrolase-related domain-containing protein</fullName>
    </recommendedName>
</protein>